<dbReference type="SUPFAM" id="SSF57667">
    <property type="entry name" value="beta-beta-alpha zinc fingers"/>
    <property type="match status" value="2"/>
</dbReference>
<protein>
    <recommendedName>
        <fullName evidence="11">C2H2-type domain-containing protein</fullName>
    </recommendedName>
</protein>
<gene>
    <name evidence="12" type="ORF">BGZ80_009363</name>
</gene>
<dbReference type="Gene3D" id="3.30.160.60">
    <property type="entry name" value="Classic Zinc Finger"/>
    <property type="match status" value="2"/>
</dbReference>
<evidence type="ECO:0000256" key="1">
    <source>
        <dbReference type="ARBA" id="ARBA00004123"/>
    </source>
</evidence>
<dbReference type="InterPro" id="IPR013087">
    <property type="entry name" value="Znf_C2H2_type"/>
</dbReference>
<dbReference type="AlphaFoldDB" id="A0A9P6MXP6"/>
<keyword evidence="2" id="KW-0678">Repressor</keyword>
<evidence type="ECO:0000256" key="5">
    <source>
        <dbReference type="ARBA" id="ARBA00022771"/>
    </source>
</evidence>
<feature type="compositionally biased region" description="Basic and acidic residues" evidence="10">
    <location>
        <begin position="576"/>
        <end position="585"/>
    </location>
</feature>
<evidence type="ECO:0000256" key="2">
    <source>
        <dbReference type="ARBA" id="ARBA00022491"/>
    </source>
</evidence>
<feature type="compositionally biased region" description="Basic and acidic residues" evidence="10">
    <location>
        <begin position="96"/>
        <end position="108"/>
    </location>
</feature>
<evidence type="ECO:0000256" key="7">
    <source>
        <dbReference type="ARBA" id="ARBA00023242"/>
    </source>
</evidence>
<evidence type="ECO:0000313" key="13">
    <source>
        <dbReference type="Proteomes" id="UP000703661"/>
    </source>
</evidence>
<feature type="compositionally biased region" description="Low complexity" evidence="10">
    <location>
        <begin position="109"/>
        <end position="119"/>
    </location>
</feature>
<feature type="region of interest" description="Disordered" evidence="10">
    <location>
        <begin position="96"/>
        <end position="158"/>
    </location>
</feature>
<evidence type="ECO:0000256" key="6">
    <source>
        <dbReference type="ARBA" id="ARBA00022833"/>
    </source>
</evidence>
<feature type="domain" description="C2H2-type" evidence="11">
    <location>
        <begin position="83"/>
        <end position="110"/>
    </location>
</feature>
<dbReference type="GO" id="GO:0005634">
    <property type="term" value="C:nucleus"/>
    <property type="evidence" value="ECO:0007669"/>
    <property type="project" value="UniProtKB-SubCell"/>
</dbReference>
<keyword evidence="7" id="KW-0539">Nucleus</keyword>
<comment type="subcellular location">
    <subcellularLocation>
        <location evidence="1">Nucleus</location>
    </subcellularLocation>
</comment>
<dbReference type="Proteomes" id="UP000703661">
    <property type="component" value="Unassembled WGS sequence"/>
</dbReference>
<evidence type="ECO:0000313" key="12">
    <source>
        <dbReference type="EMBL" id="KAG0016213.1"/>
    </source>
</evidence>
<evidence type="ECO:0000256" key="3">
    <source>
        <dbReference type="ARBA" id="ARBA00022723"/>
    </source>
</evidence>
<proteinExistence type="inferred from homology"/>
<evidence type="ECO:0000259" key="11">
    <source>
        <dbReference type="PROSITE" id="PS50157"/>
    </source>
</evidence>
<dbReference type="InterPro" id="IPR036236">
    <property type="entry name" value="Znf_C2H2_sf"/>
</dbReference>
<dbReference type="Pfam" id="PF00096">
    <property type="entry name" value="zf-C2H2"/>
    <property type="match status" value="1"/>
</dbReference>
<evidence type="ECO:0000256" key="8">
    <source>
        <dbReference type="ARBA" id="ARBA00038089"/>
    </source>
</evidence>
<name>A0A9P6MXP6_9FUNG</name>
<dbReference type="SMART" id="SM00355">
    <property type="entry name" value="ZnF_C2H2"/>
    <property type="match status" value="3"/>
</dbReference>
<evidence type="ECO:0000256" key="10">
    <source>
        <dbReference type="SAM" id="MobiDB-lite"/>
    </source>
</evidence>
<dbReference type="InterPro" id="IPR050806">
    <property type="entry name" value="pacC/RIM101"/>
</dbReference>
<dbReference type="PROSITE" id="PS50157">
    <property type="entry name" value="ZINC_FINGER_C2H2_2"/>
    <property type="match status" value="2"/>
</dbReference>
<keyword evidence="5 9" id="KW-0863">Zinc-finger</keyword>
<keyword evidence="13" id="KW-1185">Reference proteome</keyword>
<dbReference type="OrthoDB" id="6155966at2759"/>
<dbReference type="PANTHER" id="PTHR47257">
    <property type="entry name" value="PH-RESPONSE TRANSCRIPTION FACTOR PACC/RIM101"/>
    <property type="match status" value="1"/>
</dbReference>
<comment type="similarity">
    <text evidence="8">Belongs to the pacC/RIM101 family.</text>
</comment>
<feature type="compositionally biased region" description="Low complexity" evidence="10">
    <location>
        <begin position="142"/>
        <end position="158"/>
    </location>
</feature>
<dbReference type="GO" id="GO:0008270">
    <property type="term" value="F:zinc ion binding"/>
    <property type="evidence" value="ECO:0007669"/>
    <property type="project" value="UniProtKB-KW"/>
</dbReference>
<evidence type="ECO:0000256" key="4">
    <source>
        <dbReference type="ARBA" id="ARBA00022737"/>
    </source>
</evidence>
<feature type="domain" description="C2H2-type" evidence="11">
    <location>
        <begin position="16"/>
        <end position="46"/>
    </location>
</feature>
<dbReference type="EMBL" id="JAAAID010000553">
    <property type="protein sequence ID" value="KAG0016213.1"/>
    <property type="molecule type" value="Genomic_DNA"/>
</dbReference>
<dbReference type="GO" id="GO:0045944">
    <property type="term" value="P:positive regulation of transcription by RNA polymerase II"/>
    <property type="evidence" value="ECO:0007669"/>
    <property type="project" value="TreeGrafter"/>
</dbReference>
<keyword evidence="4" id="KW-0677">Repeat</keyword>
<keyword evidence="6" id="KW-0862">Zinc</keyword>
<dbReference type="PROSITE" id="PS00028">
    <property type="entry name" value="ZINC_FINGER_C2H2_1"/>
    <property type="match status" value="2"/>
</dbReference>
<evidence type="ECO:0000256" key="9">
    <source>
        <dbReference type="PROSITE-ProRule" id="PRU00042"/>
    </source>
</evidence>
<feature type="region of interest" description="Disordered" evidence="10">
    <location>
        <begin position="735"/>
        <end position="771"/>
    </location>
</feature>
<feature type="compositionally biased region" description="Basic and acidic residues" evidence="10">
    <location>
        <begin position="760"/>
        <end position="770"/>
    </location>
</feature>
<feature type="region of interest" description="Disordered" evidence="10">
    <location>
        <begin position="567"/>
        <end position="593"/>
    </location>
</feature>
<dbReference type="PANTHER" id="PTHR47257:SF1">
    <property type="entry name" value="PH-RESPONSE TRANSCRIPTION FACTOR PACC_RIM101"/>
    <property type="match status" value="1"/>
</dbReference>
<organism evidence="12 13">
    <name type="scientific">Entomortierella chlamydospora</name>
    <dbReference type="NCBI Taxonomy" id="101097"/>
    <lineage>
        <taxon>Eukaryota</taxon>
        <taxon>Fungi</taxon>
        <taxon>Fungi incertae sedis</taxon>
        <taxon>Mucoromycota</taxon>
        <taxon>Mortierellomycotina</taxon>
        <taxon>Mortierellomycetes</taxon>
        <taxon>Mortierellales</taxon>
        <taxon>Mortierellaceae</taxon>
        <taxon>Entomortierella</taxon>
    </lineage>
</organism>
<reference evidence="12" key="1">
    <citation type="journal article" date="2020" name="Fungal Divers.">
        <title>Resolving the Mortierellaceae phylogeny through synthesis of multi-gene phylogenetics and phylogenomics.</title>
        <authorList>
            <person name="Vandepol N."/>
            <person name="Liber J."/>
            <person name="Desiro A."/>
            <person name="Na H."/>
            <person name="Kennedy M."/>
            <person name="Barry K."/>
            <person name="Grigoriev I.V."/>
            <person name="Miller A.N."/>
            <person name="O'Donnell K."/>
            <person name="Stajich J.E."/>
            <person name="Bonito G."/>
        </authorList>
    </citation>
    <scope>NUCLEOTIDE SEQUENCE</scope>
    <source>
        <strain evidence="12">NRRL 2769</strain>
    </source>
</reference>
<sequence length="877" mass="95761">MESIPSPHSFIFSDEYICQWDSCLRNFDDAEMLYEHLKDDHVGRKAHHNLCLTCRWDKCAVATFAKRDHITSHLRVHVPSKPHQCGICKKSFKRPQDLKKHEKTHQDDINISNTTISSSGHLKPGDKDTALPLTPPTALDRSPSITSTTISSSLSPYPHSLPLSPADTLESWNPSLSPSYSTSSDLFGSPNAPGLELDLLDTGIDVSGAYYGAFPGTNNYDDMESTTSSKRPRDGLDEVLSETLGAFAFEAKKKRTDVSYNDGKLNVFLSSSSEDFVQSTVPSDLISLVDYQYLDMMGRLNALSAILEVNPLTPDRLLSSLPEVTDWDQFNQFNQFCSTLFEDVSGETYESQTFDTSLFPEYEQKQDPLALDAEYTNVNGYQSYDNLSPTSVGLSSIDGDTSPLIASQLNPIYNTVIPDVPFAPSTVSPFGSTDLPWDVPLIQQQPGPSVLRVGPAKHGLQQPNRFTNPQYVSLHALQRADAPIDEPKVQVKTEEKRTLVEAGTQTKLNEHKAIAADGTVVLVKASSEPLANGNKGHKEHINTEALLNSAPEVPSAPLPEVEVEEVKSAEVLNEPSQHEQDKVAEEQEPNPSKFGSYVQRARARQAAAAAAAAITAATGVSKSLDPVEAMSRQLEQTRLDAPSLKPILRPSATKPILEGDMARQMKAAEARSLCLEDPVRKQHAEVVLKLLKSIDALMVEHKEKVTRYKAMQAKEGAAYARAGNRVHNQGPIRTVSSYLPHKGISTSGSPATAPHQPSPLHRDHQPHSKDSVVAPDYSQLRSSLTEGSSYSSPSALSTGISSSPTLLRSGIGITSQSLCETASTDSPVLYPTSDLHHSSLIPFELSEEERRFIEEDNAKTAAAAAAAEAFDNDWHHV</sequence>
<comment type="caution">
    <text evidence="12">The sequence shown here is derived from an EMBL/GenBank/DDBJ whole genome shotgun (WGS) entry which is preliminary data.</text>
</comment>
<keyword evidence="3" id="KW-0479">Metal-binding</keyword>
<accession>A0A9P6MXP6</accession>